<dbReference type="InterPro" id="IPR013325">
    <property type="entry name" value="RNA_pol_sigma_r2"/>
</dbReference>
<evidence type="ECO:0000259" key="7">
    <source>
        <dbReference type="Pfam" id="PF08281"/>
    </source>
</evidence>
<dbReference type="Gene3D" id="1.10.10.10">
    <property type="entry name" value="Winged helix-like DNA-binding domain superfamily/Winged helix DNA-binding domain"/>
    <property type="match status" value="1"/>
</dbReference>
<dbReference type="InterPro" id="IPR014325">
    <property type="entry name" value="RNA_pol_sigma-E_actinobac"/>
</dbReference>
<evidence type="ECO:0000313" key="9">
    <source>
        <dbReference type="Proteomes" id="UP000283644"/>
    </source>
</evidence>
<accession>A0A417XVM7</accession>
<dbReference type="Gene3D" id="1.10.1740.10">
    <property type="match status" value="1"/>
</dbReference>
<feature type="domain" description="RNA polymerase sigma factor 70 region 4 type 2" evidence="7">
    <location>
        <begin position="102"/>
        <end position="152"/>
    </location>
</feature>
<gene>
    <name evidence="8" type="ORF">D0Z08_24175</name>
</gene>
<dbReference type="SUPFAM" id="SSF88659">
    <property type="entry name" value="Sigma3 and sigma4 domains of RNA polymerase sigma factors"/>
    <property type="match status" value="1"/>
</dbReference>
<dbReference type="Pfam" id="PF04542">
    <property type="entry name" value="Sigma70_r2"/>
    <property type="match status" value="1"/>
</dbReference>
<keyword evidence="2" id="KW-0805">Transcription regulation</keyword>
<keyword evidence="3" id="KW-0731">Sigma factor</keyword>
<dbReference type="NCBIfam" id="TIGR02983">
    <property type="entry name" value="SigE-fam_strep"/>
    <property type="match status" value="1"/>
</dbReference>
<dbReference type="InterPro" id="IPR039425">
    <property type="entry name" value="RNA_pol_sigma-70-like"/>
</dbReference>
<dbReference type="GO" id="GO:0006352">
    <property type="term" value="P:DNA-templated transcription initiation"/>
    <property type="evidence" value="ECO:0007669"/>
    <property type="project" value="InterPro"/>
</dbReference>
<dbReference type="GO" id="GO:0016987">
    <property type="term" value="F:sigma factor activity"/>
    <property type="evidence" value="ECO:0007669"/>
    <property type="project" value="UniProtKB-KW"/>
</dbReference>
<evidence type="ECO:0000256" key="5">
    <source>
        <dbReference type="ARBA" id="ARBA00023163"/>
    </source>
</evidence>
<evidence type="ECO:0000256" key="4">
    <source>
        <dbReference type="ARBA" id="ARBA00023125"/>
    </source>
</evidence>
<evidence type="ECO:0000256" key="2">
    <source>
        <dbReference type="ARBA" id="ARBA00023015"/>
    </source>
</evidence>
<dbReference type="OrthoDB" id="3292386at2"/>
<dbReference type="RefSeq" id="WP_118927847.1">
    <property type="nucleotide sequence ID" value="NZ_QXGH01000032.1"/>
</dbReference>
<evidence type="ECO:0000313" key="8">
    <source>
        <dbReference type="EMBL" id="RHW24423.1"/>
    </source>
</evidence>
<dbReference type="SUPFAM" id="SSF88946">
    <property type="entry name" value="Sigma2 domain of RNA polymerase sigma factors"/>
    <property type="match status" value="1"/>
</dbReference>
<reference evidence="8 9" key="1">
    <citation type="submission" date="2018-09" db="EMBL/GenBank/DDBJ databases">
        <title>Genome sequencing of Nocardioides immobilis CCTCC AB 2017083 for comparison to Nocardioides silvaticus.</title>
        <authorList>
            <person name="Li C."/>
            <person name="Wang G."/>
        </authorList>
    </citation>
    <scope>NUCLEOTIDE SEQUENCE [LARGE SCALE GENOMIC DNA]</scope>
    <source>
        <strain evidence="8 9">CCTCC AB 2017083</strain>
    </source>
</reference>
<dbReference type="PANTHER" id="PTHR43133:SF50">
    <property type="entry name" value="ECF RNA POLYMERASE SIGMA FACTOR SIGM"/>
    <property type="match status" value="1"/>
</dbReference>
<dbReference type="Pfam" id="PF08281">
    <property type="entry name" value="Sigma70_r4_2"/>
    <property type="match status" value="1"/>
</dbReference>
<comment type="caution">
    <text evidence="8">The sequence shown here is derived from an EMBL/GenBank/DDBJ whole genome shotgun (WGS) entry which is preliminary data.</text>
</comment>
<comment type="similarity">
    <text evidence="1">Belongs to the sigma-70 factor family. ECF subfamily.</text>
</comment>
<proteinExistence type="inferred from homology"/>
<protein>
    <submittedName>
        <fullName evidence="8">SigE family RNA polymerase sigma factor</fullName>
    </submittedName>
</protein>
<dbReference type="CDD" id="cd06171">
    <property type="entry name" value="Sigma70_r4"/>
    <property type="match status" value="1"/>
</dbReference>
<dbReference type="EMBL" id="QXGH01000032">
    <property type="protein sequence ID" value="RHW24423.1"/>
    <property type="molecule type" value="Genomic_DNA"/>
</dbReference>
<dbReference type="InterPro" id="IPR007627">
    <property type="entry name" value="RNA_pol_sigma70_r2"/>
</dbReference>
<name>A0A417XVM7_9ACTN</name>
<dbReference type="Proteomes" id="UP000283644">
    <property type="component" value="Unassembled WGS sequence"/>
</dbReference>
<evidence type="ECO:0000259" key="6">
    <source>
        <dbReference type="Pfam" id="PF04542"/>
    </source>
</evidence>
<dbReference type="AlphaFoldDB" id="A0A417XVM7"/>
<dbReference type="InterPro" id="IPR013249">
    <property type="entry name" value="RNA_pol_sigma70_r4_t2"/>
</dbReference>
<feature type="domain" description="RNA polymerase sigma-70 region 2" evidence="6">
    <location>
        <begin position="15"/>
        <end position="77"/>
    </location>
</feature>
<organism evidence="8 9">
    <name type="scientific">Nocardioides immobilis</name>
    <dbReference type="NCBI Taxonomy" id="2049295"/>
    <lineage>
        <taxon>Bacteria</taxon>
        <taxon>Bacillati</taxon>
        <taxon>Actinomycetota</taxon>
        <taxon>Actinomycetes</taxon>
        <taxon>Propionibacteriales</taxon>
        <taxon>Nocardioidaceae</taxon>
        <taxon>Nocardioides</taxon>
    </lineage>
</organism>
<keyword evidence="5" id="KW-0804">Transcription</keyword>
<dbReference type="InterPro" id="IPR014284">
    <property type="entry name" value="RNA_pol_sigma-70_dom"/>
</dbReference>
<dbReference type="NCBIfam" id="TIGR02937">
    <property type="entry name" value="sigma70-ECF"/>
    <property type="match status" value="1"/>
</dbReference>
<dbReference type="GO" id="GO:0003677">
    <property type="term" value="F:DNA binding"/>
    <property type="evidence" value="ECO:0007669"/>
    <property type="project" value="UniProtKB-KW"/>
</dbReference>
<keyword evidence="9" id="KW-1185">Reference proteome</keyword>
<dbReference type="InterPro" id="IPR013324">
    <property type="entry name" value="RNA_pol_sigma_r3/r4-like"/>
</dbReference>
<keyword evidence="4" id="KW-0238">DNA-binding</keyword>
<dbReference type="PANTHER" id="PTHR43133">
    <property type="entry name" value="RNA POLYMERASE ECF-TYPE SIGMA FACTO"/>
    <property type="match status" value="1"/>
</dbReference>
<dbReference type="InterPro" id="IPR036388">
    <property type="entry name" value="WH-like_DNA-bd_sf"/>
</dbReference>
<sequence length="170" mass="18746">MDVDEAFTTYVAERRLQLFRTACLLCGDPHQAEDIVQDALARLYAAWPRASRAANVDAYVRQVIVNSHLNQVRRPWRRERGAATVGESPAAAHLPTEDLQVMWSAIRQLPLGQRKVVVLRHYLGLSVEETAADLGISAGTVKSQTSDALAALRRALDVDFGTPVREGEDA</sequence>
<evidence type="ECO:0000256" key="1">
    <source>
        <dbReference type="ARBA" id="ARBA00010641"/>
    </source>
</evidence>
<evidence type="ECO:0000256" key="3">
    <source>
        <dbReference type="ARBA" id="ARBA00023082"/>
    </source>
</evidence>